<dbReference type="EMBL" id="JACHHZ010000001">
    <property type="protein sequence ID" value="MBB6091964.1"/>
    <property type="molecule type" value="Genomic_DNA"/>
</dbReference>
<organism evidence="3 4">
    <name type="scientific">Povalibacter uvarum</name>
    <dbReference type="NCBI Taxonomy" id="732238"/>
    <lineage>
        <taxon>Bacteria</taxon>
        <taxon>Pseudomonadati</taxon>
        <taxon>Pseudomonadota</taxon>
        <taxon>Gammaproteobacteria</taxon>
        <taxon>Steroidobacterales</taxon>
        <taxon>Steroidobacteraceae</taxon>
        <taxon>Povalibacter</taxon>
    </lineage>
</organism>
<sequence>MAVLDLDTLLKPVSDSAPCGTDMEYEAPFLALQELARGKPEQVIGDKVRPAQDPPWGKVREAAEEIFGSTKDLRAAGILHIALLKTSGLAGLDAGLGLMRNMLERYWDTLFPLLDAEDDNDPTFRVNSLIAALVSDDALATLRLAPLVESRQFGKHSLRAYRIATGTLNVDAAEGVDPAQELARIEGAFSDIPTEALTATAGLINSASDHLNGIQHVLLDKADGIPDDLKPLAADLREMKGLLDAQLAKRGVGAGDAEAAGEGGAEAGEGGQTQASQPISGTIRNRSDVITTIDKICDYYARVEPSSPVPLLLQRAKRLVNKDFMDILRDLTPNGVSEAELIGGLEKRD</sequence>
<evidence type="ECO:0000259" key="2">
    <source>
        <dbReference type="Pfam" id="PF06812"/>
    </source>
</evidence>
<gene>
    <name evidence="3" type="ORF">HNQ60_000810</name>
</gene>
<dbReference type="AlphaFoldDB" id="A0A841HHC1"/>
<feature type="domain" description="ImpA N-terminal" evidence="2">
    <location>
        <begin position="10"/>
        <end position="130"/>
    </location>
</feature>
<protein>
    <submittedName>
        <fullName evidence="3">Type VI secretion system protein ImpA</fullName>
    </submittedName>
</protein>
<feature type="region of interest" description="Disordered" evidence="1">
    <location>
        <begin position="254"/>
        <end position="283"/>
    </location>
</feature>
<dbReference type="PANTHER" id="PTHR37951:SF1">
    <property type="entry name" value="TYPE VI SECRETION SYSTEM COMPONENT TSSA1"/>
    <property type="match status" value="1"/>
</dbReference>
<accession>A0A841HHC1</accession>
<proteinExistence type="predicted"/>
<keyword evidence="4" id="KW-1185">Reference proteome</keyword>
<name>A0A841HHC1_9GAMM</name>
<reference evidence="3 4" key="1">
    <citation type="submission" date="2020-08" db="EMBL/GenBank/DDBJ databases">
        <title>Genomic Encyclopedia of Type Strains, Phase IV (KMG-IV): sequencing the most valuable type-strain genomes for metagenomic binning, comparative biology and taxonomic classification.</title>
        <authorList>
            <person name="Goeker M."/>
        </authorList>
    </citation>
    <scope>NUCLEOTIDE SEQUENCE [LARGE SCALE GENOMIC DNA]</scope>
    <source>
        <strain evidence="3 4">DSM 26723</strain>
    </source>
</reference>
<feature type="compositionally biased region" description="Polar residues" evidence="1">
    <location>
        <begin position="272"/>
        <end position="283"/>
    </location>
</feature>
<dbReference type="InterPro" id="IPR010657">
    <property type="entry name" value="ImpA_N"/>
</dbReference>
<evidence type="ECO:0000313" key="4">
    <source>
        <dbReference type="Proteomes" id="UP000588068"/>
    </source>
</evidence>
<dbReference type="InterPro" id="IPR017740">
    <property type="entry name" value="TssA-like"/>
</dbReference>
<feature type="compositionally biased region" description="Gly residues" evidence="1">
    <location>
        <begin position="261"/>
        <end position="271"/>
    </location>
</feature>
<dbReference type="NCBIfam" id="TIGR03363">
    <property type="entry name" value="VI_chp_8"/>
    <property type="match status" value="1"/>
</dbReference>
<dbReference type="RefSeq" id="WP_184329727.1">
    <property type="nucleotide sequence ID" value="NZ_JACHHZ010000001.1"/>
</dbReference>
<evidence type="ECO:0000256" key="1">
    <source>
        <dbReference type="SAM" id="MobiDB-lite"/>
    </source>
</evidence>
<dbReference type="Pfam" id="PF06812">
    <property type="entry name" value="ImpA_N"/>
    <property type="match status" value="1"/>
</dbReference>
<comment type="caution">
    <text evidence="3">The sequence shown here is derived from an EMBL/GenBank/DDBJ whole genome shotgun (WGS) entry which is preliminary data.</text>
</comment>
<dbReference type="Proteomes" id="UP000588068">
    <property type="component" value="Unassembled WGS sequence"/>
</dbReference>
<dbReference type="PANTHER" id="PTHR37951">
    <property type="entry name" value="CYTOPLASMIC PROTEIN-RELATED"/>
    <property type="match status" value="1"/>
</dbReference>
<evidence type="ECO:0000313" key="3">
    <source>
        <dbReference type="EMBL" id="MBB6091964.1"/>
    </source>
</evidence>